<organism evidence="2 3">
    <name type="scientific">Deinococcus enclensis</name>
    <dbReference type="NCBI Taxonomy" id="1049582"/>
    <lineage>
        <taxon>Bacteria</taxon>
        <taxon>Thermotogati</taxon>
        <taxon>Deinococcota</taxon>
        <taxon>Deinococci</taxon>
        <taxon>Deinococcales</taxon>
        <taxon>Deinococcaceae</taxon>
        <taxon>Deinococcus</taxon>
    </lineage>
</organism>
<keyword evidence="2" id="KW-0808">Transferase</keyword>
<dbReference type="EMBL" id="JAURUR010000004">
    <property type="protein sequence ID" value="MDP9764396.1"/>
    <property type="molecule type" value="Genomic_DNA"/>
</dbReference>
<dbReference type="CDD" id="cd02440">
    <property type="entry name" value="AdoMet_MTases"/>
    <property type="match status" value="1"/>
</dbReference>
<keyword evidence="2" id="KW-0489">Methyltransferase</keyword>
<dbReference type="InterPro" id="IPR013216">
    <property type="entry name" value="Methyltransf_11"/>
</dbReference>
<dbReference type="Gene3D" id="3.40.50.150">
    <property type="entry name" value="Vaccinia Virus protein VP39"/>
    <property type="match status" value="1"/>
</dbReference>
<dbReference type="PANTHER" id="PTHR43591:SF24">
    <property type="entry name" value="2-METHOXY-6-POLYPRENYL-1,4-BENZOQUINOL METHYLASE, MITOCHONDRIAL"/>
    <property type="match status" value="1"/>
</dbReference>
<sequence>MADSAPKELWGTGHAYEQYVGRWSRQVAGPFLVWLAAPAGAAWLDVGCGTGALVSTILDRAQPASVLGIDRAEGFVQAARAQVTDPRAQFLVGDATQLPTDARHDVTVSGLVLNFVPDHAGMLREMVRVTRPGGTVAAYVWDYAGGMQMMRHFWDVALELSPDDAQVDEADRFPICAPDALAALWEAGGLTGTATTAIEIPTVFRDFEDYWQPFLGKQGAAPAYLATLDADVQAQIRERLDARLARTGDGRIPLTARAWAVQGRVP</sequence>
<proteinExistence type="predicted"/>
<feature type="domain" description="Methyltransferase type 11" evidence="1">
    <location>
        <begin position="44"/>
        <end position="137"/>
    </location>
</feature>
<dbReference type="Proteomes" id="UP001232163">
    <property type="component" value="Unassembled WGS sequence"/>
</dbReference>
<dbReference type="PANTHER" id="PTHR43591">
    <property type="entry name" value="METHYLTRANSFERASE"/>
    <property type="match status" value="1"/>
</dbReference>
<dbReference type="GO" id="GO:0032259">
    <property type="term" value="P:methylation"/>
    <property type="evidence" value="ECO:0007669"/>
    <property type="project" value="UniProtKB-KW"/>
</dbReference>
<protein>
    <submittedName>
        <fullName evidence="2">SAM-dependent methyltransferase</fullName>
    </submittedName>
</protein>
<dbReference type="RefSeq" id="WP_307465896.1">
    <property type="nucleotide sequence ID" value="NZ_JAURUR010000004.1"/>
</dbReference>
<name>A0ABT9MD15_9DEIO</name>
<dbReference type="GO" id="GO:0008168">
    <property type="term" value="F:methyltransferase activity"/>
    <property type="evidence" value="ECO:0007669"/>
    <property type="project" value="UniProtKB-KW"/>
</dbReference>
<reference evidence="2 3" key="1">
    <citation type="submission" date="2023-07" db="EMBL/GenBank/DDBJ databases">
        <title>Genomic Encyclopedia of Type Strains, Phase IV (KMG-IV): sequencing the most valuable type-strain genomes for metagenomic binning, comparative biology and taxonomic classification.</title>
        <authorList>
            <person name="Goeker M."/>
        </authorList>
    </citation>
    <scope>NUCLEOTIDE SEQUENCE [LARGE SCALE GENOMIC DNA]</scope>
    <source>
        <strain evidence="2 3">NIO-1023</strain>
    </source>
</reference>
<dbReference type="InterPro" id="IPR029063">
    <property type="entry name" value="SAM-dependent_MTases_sf"/>
</dbReference>
<evidence type="ECO:0000259" key="1">
    <source>
        <dbReference type="Pfam" id="PF08241"/>
    </source>
</evidence>
<evidence type="ECO:0000313" key="3">
    <source>
        <dbReference type="Proteomes" id="UP001232163"/>
    </source>
</evidence>
<comment type="caution">
    <text evidence="2">The sequence shown here is derived from an EMBL/GenBank/DDBJ whole genome shotgun (WGS) entry which is preliminary data.</text>
</comment>
<keyword evidence="3" id="KW-1185">Reference proteome</keyword>
<gene>
    <name evidence="2" type="ORF">QO006_001821</name>
</gene>
<dbReference type="Pfam" id="PF08241">
    <property type="entry name" value="Methyltransf_11"/>
    <property type="match status" value="1"/>
</dbReference>
<evidence type="ECO:0000313" key="2">
    <source>
        <dbReference type="EMBL" id="MDP9764396.1"/>
    </source>
</evidence>
<dbReference type="SUPFAM" id="SSF53335">
    <property type="entry name" value="S-adenosyl-L-methionine-dependent methyltransferases"/>
    <property type="match status" value="1"/>
</dbReference>
<accession>A0ABT9MD15</accession>